<organism evidence="2 3">
    <name type="scientific">Kitasatospora kifunensis</name>
    <name type="common">Streptomyces kifunensis</name>
    <dbReference type="NCBI Taxonomy" id="58351"/>
    <lineage>
        <taxon>Bacteria</taxon>
        <taxon>Bacillati</taxon>
        <taxon>Actinomycetota</taxon>
        <taxon>Actinomycetes</taxon>
        <taxon>Kitasatosporales</taxon>
        <taxon>Streptomycetaceae</taxon>
        <taxon>Kitasatospora</taxon>
    </lineage>
</organism>
<comment type="caution">
    <text evidence="2">The sequence shown here is derived from an EMBL/GenBank/DDBJ whole genome shotgun (WGS) entry which is preliminary data.</text>
</comment>
<sequence length="86" mass="8882">MSEPATEDLQAEQAPQALPLPALWDPEPAPLGVDVEPSGHPAVDAALEHLAALDGAPTTEHAAVYEDVQQTLSTILTSLDDGDGDS</sequence>
<evidence type="ECO:0000313" key="3">
    <source>
        <dbReference type="Proteomes" id="UP000540506"/>
    </source>
</evidence>
<gene>
    <name evidence="2" type="ORF">FHR34_005070</name>
</gene>
<name>A0A7W7R615_KITKI</name>
<keyword evidence="3" id="KW-1185">Reference proteome</keyword>
<accession>A0A7W7R615</accession>
<dbReference type="Proteomes" id="UP000540506">
    <property type="component" value="Unassembled WGS sequence"/>
</dbReference>
<reference evidence="2 3" key="1">
    <citation type="submission" date="2020-08" db="EMBL/GenBank/DDBJ databases">
        <title>Sequencing the genomes of 1000 actinobacteria strains.</title>
        <authorList>
            <person name="Klenk H.-P."/>
        </authorList>
    </citation>
    <scope>NUCLEOTIDE SEQUENCE [LARGE SCALE GENOMIC DNA]</scope>
    <source>
        <strain evidence="2 3">DSM 41654</strain>
    </source>
</reference>
<evidence type="ECO:0000256" key="1">
    <source>
        <dbReference type="SAM" id="MobiDB-lite"/>
    </source>
</evidence>
<feature type="compositionally biased region" description="Acidic residues" evidence="1">
    <location>
        <begin position="1"/>
        <end position="10"/>
    </location>
</feature>
<evidence type="ECO:0000313" key="2">
    <source>
        <dbReference type="EMBL" id="MBB4926077.1"/>
    </source>
</evidence>
<feature type="region of interest" description="Disordered" evidence="1">
    <location>
        <begin position="1"/>
        <end position="39"/>
    </location>
</feature>
<dbReference type="EMBL" id="JACHJV010000001">
    <property type="protein sequence ID" value="MBB4926077.1"/>
    <property type="molecule type" value="Genomic_DNA"/>
</dbReference>
<protein>
    <submittedName>
        <fullName evidence="2">Uncharacterized protein</fullName>
    </submittedName>
</protein>
<dbReference type="AlphaFoldDB" id="A0A7W7R615"/>
<dbReference type="RefSeq" id="WP_184938824.1">
    <property type="nucleotide sequence ID" value="NZ_JACHJV010000001.1"/>
</dbReference>
<feature type="compositionally biased region" description="Low complexity" evidence="1">
    <location>
        <begin position="11"/>
        <end position="23"/>
    </location>
</feature>
<proteinExistence type="predicted"/>